<sequence length="155" mass="16233">MTASRGGYVHASCVLLGEAGVLIRGPSGAGKSTLARELIEAGGRAGRFARLVGDDRVSLEAAHGRLLARPHPALSGRIEVRGVGLRERPWAGAAVVRIVVDCGFPRLDRLPEAHQLWTDVMGVRVRRVVAGPGQADRVLMALEDGDAPTGTGEAS</sequence>
<dbReference type="Gene3D" id="3.40.50.300">
    <property type="entry name" value="P-loop containing nucleotide triphosphate hydrolases"/>
    <property type="match status" value="1"/>
</dbReference>
<dbReference type="SUPFAM" id="SSF53795">
    <property type="entry name" value="PEP carboxykinase-like"/>
    <property type="match status" value="1"/>
</dbReference>
<feature type="domain" description="HPr kinase/phosphorylase C-terminal" evidence="1">
    <location>
        <begin position="8"/>
        <end position="85"/>
    </location>
</feature>
<dbReference type="InterPro" id="IPR011104">
    <property type="entry name" value="Hpr_kin/Pase_C"/>
</dbReference>
<dbReference type="Pfam" id="PF07475">
    <property type="entry name" value="Hpr_kinase_C"/>
    <property type="match status" value="1"/>
</dbReference>
<dbReference type="CDD" id="cd01918">
    <property type="entry name" value="HprK_C"/>
    <property type="match status" value="1"/>
</dbReference>
<reference evidence="2 3" key="1">
    <citation type="submission" date="2022-07" db="EMBL/GenBank/DDBJ databases">
        <authorList>
            <person name="Li W.-J."/>
            <person name="Deng Q.-Q."/>
        </authorList>
    </citation>
    <scope>NUCLEOTIDE SEQUENCE [LARGE SCALE GENOMIC DNA]</scope>
    <source>
        <strain evidence="2 3">SYSU M60028</strain>
    </source>
</reference>
<dbReference type="GO" id="GO:0016301">
    <property type="term" value="F:kinase activity"/>
    <property type="evidence" value="ECO:0007669"/>
    <property type="project" value="UniProtKB-KW"/>
</dbReference>
<dbReference type="Proteomes" id="UP001205890">
    <property type="component" value="Unassembled WGS sequence"/>
</dbReference>
<protein>
    <submittedName>
        <fullName evidence="2">HPr kinase/phosphatase C-terminal domain-containing protein</fullName>
    </submittedName>
</protein>
<accession>A0ABT1LHX0</accession>
<proteinExistence type="predicted"/>
<dbReference type="EMBL" id="JANCLU010000023">
    <property type="protein sequence ID" value="MCP8940551.1"/>
    <property type="molecule type" value="Genomic_DNA"/>
</dbReference>
<name>A0ABT1LHX0_9HYPH</name>
<evidence type="ECO:0000313" key="2">
    <source>
        <dbReference type="EMBL" id="MCP8940551.1"/>
    </source>
</evidence>
<keyword evidence="3" id="KW-1185">Reference proteome</keyword>
<dbReference type="RefSeq" id="WP_254745417.1">
    <property type="nucleotide sequence ID" value="NZ_JANCLU010000023.1"/>
</dbReference>
<evidence type="ECO:0000313" key="3">
    <source>
        <dbReference type="Proteomes" id="UP001205890"/>
    </source>
</evidence>
<keyword evidence="2" id="KW-0418">Kinase</keyword>
<comment type="caution">
    <text evidence="2">The sequence shown here is derived from an EMBL/GenBank/DDBJ whole genome shotgun (WGS) entry which is preliminary data.</text>
</comment>
<organism evidence="2 3">
    <name type="scientific">Alsobacter ponti</name>
    <dbReference type="NCBI Taxonomy" id="2962936"/>
    <lineage>
        <taxon>Bacteria</taxon>
        <taxon>Pseudomonadati</taxon>
        <taxon>Pseudomonadota</taxon>
        <taxon>Alphaproteobacteria</taxon>
        <taxon>Hyphomicrobiales</taxon>
        <taxon>Alsobacteraceae</taxon>
        <taxon>Alsobacter</taxon>
    </lineage>
</organism>
<dbReference type="InterPro" id="IPR027417">
    <property type="entry name" value="P-loop_NTPase"/>
</dbReference>
<gene>
    <name evidence="2" type="ORF">NK718_18655</name>
</gene>
<evidence type="ECO:0000259" key="1">
    <source>
        <dbReference type="Pfam" id="PF07475"/>
    </source>
</evidence>
<keyword evidence="2" id="KW-0808">Transferase</keyword>